<comment type="caution">
    <text evidence="2">The sequence shown here is derived from an EMBL/GenBank/DDBJ whole genome shotgun (WGS) entry which is preliminary data.</text>
</comment>
<reference evidence="2 3" key="1">
    <citation type="journal article" date="2016" name="Nat. Commun.">
        <title>Thousands of microbial genomes shed light on interconnected biogeochemical processes in an aquifer system.</title>
        <authorList>
            <person name="Anantharaman K."/>
            <person name="Brown C.T."/>
            <person name="Hug L.A."/>
            <person name="Sharon I."/>
            <person name="Castelle C.J."/>
            <person name="Probst A.J."/>
            <person name="Thomas B.C."/>
            <person name="Singh A."/>
            <person name="Wilkins M.J."/>
            <person name="Karaoz U."/>
            <person name="Brodie E.L."/>
            <person name="Williams K.H."/>
            <person name="Hubbard S.S."/>
            <person name="Banfield J.F."/>
        </authorList>
    </citation>
    <scope>NUCLEOTIDE SEQUENCE [LARGE SCALE GENOMIC DNA]</scope>
</reference>
<dbReference type="InterPro" id="IPR020904">
    <property type="entry name" value="Sc_DH/Rdtase_CS"/>
</dbReference>
<organism evidence="2 3">
    <name type="scientific">Candidatus Yanofskybacteria bacterium RIFCSPHIGHO2_01_FULL_41_26</name>
    <dbReference type="NCBI Taxonomy" id="1802661"/>
    <lineage>
        <taxon>Bacteria</taxon>
        <taxon>Candidatus Yanofskyibacteriota</taxon>
    </lineage>
</organism>
<comment type="similarity">
    <text evidence="1">Belongs to the short-chain dehydrogenases/reductases (SDR) family.</text>
</comment>
<dbReference type="PANTHER" id="PTHR42879">
    <property type="entry name" value="3-OXOACYL-(ACYL-CARRIER-PROTEIN) REDUCTASE"/>
    <property type="match status" value="1"/>
</dbReference>
<dbReference type="InterPro" id="IPR050259">
    <property type="entry name" value="SDR"/>
</dbReference>
<evidence type="ECO:0000256" key="1">
    <source>
        <dbReference type="ARBA" id="ARBA00006484"/>
    </source>
</evidence>
<dbReference type="Gene3D" id="3.40.50.720">
    <property type="entry name" value="NAD(P)-binding Rossmann-like Domain"/>
    <property type="match status" value="1"/>
</dbReference>
<proteinExistence type="inferred from homology"/>
<name>A0A1F8EDQ2_9BACT</name>
<gene>
    <name evidence="2" type="ORF">A2649_01070</name>
</gene>
<dbReference type="EMBL" id="MGJB01000006">
    <property type="protein sequence ID" value="OGM98940.1"/>
    <property type="molecule type" value="Genomic_DNA"/>
</dbReference>
<dbReference type="PANTHER" id="PTHR42879:SF6">
    <property type="entry name" value="NADPH-DEPENDENT REDUCTASE BACG"/>
    <property type="match status" value="1"/>
</dbReference>
<dbReference type="PRINTS" id="PR00080">
    <property type="entry name" value="SDRFAMILY"/>
</dbReference>
<sequence length="268" mass="29371">MDLELKGRIALVTGSSNGLGKAIALALAQEGADVIINGRNRETLNNTALEIGMKSNTNIHNCHVDATDPEGIKQFFRINNFWLKRLDILVNNVGNLEKFGNFSNLEDRDWMRSYELTFMSMVRFTREALPLLKKSPGASILNIGSLVSHQPGKFNHHYVAAKAAMLAVSKQMANEFGAFGIRVNVVCPSTIKDGGWIRNVQDRAKRMNVSPQEAEQAMEDDAKARSPLGIIGHADDVSGLIVFLASDKAKFLTGHCYNVDGGITRSAI</sequence>
<evidence type="ECO:0000313" key="3">
    <source>
        <dbReference type="Proteomes" id="UP000176893"/>
    </source>
</evidence>
<dbReference type="STRING" id="1802661.A2649_01070"/>
<dbReference type="CDD" id="cd05233">
    <property type="entry name" value="SDR_c"/>
    <property type="match status" value="1"/>
</dbReference>
<accession>A0A1F8EDQ2</accession>
<dbReference type="FunFam" id="3.40.50.720:FF:000084">
    <property type="entry name" value="Short-chain dehydrogenase reductase"/>
    <property type="match status" value="1"/>
</dbReference>
<dbReference type="Proteomes" id="UP000176893">
    <property type="component" value="Unassembled WGS sequence"/>
</dbReference>
<dbReference type="PROSITE" id="PS00061">
    <property type="entry name" value="ADH_SHORT"/>
    <property type="match status" value="1"/>
</dbReference>
<dbReference type="InterPro" id="IPR002347">
    <property type="entry name" value="SDR_fam"/>
</dbReference>
<dbReference type="PRINTS" id="PR00081">
    <property type="entry name" value="GDHRDH"/>
</dbReference>
<dbReference type="Pfam" id="PF13561">
    <property type="entry name" value="adh_short_C2"/>
    <property type="match status" value="1"/>
</dbReference>
<dbReference type="AlphaFoldDB" id="A0A1F8EDQ2"/>
<evidence type="ECO:0000313" key="2">
    <source>
        <dbReference type="EMBL" id="OGM98940.1"/>
    </source>
</evidence>
<dbReference type="GO" id="GO:0032787">
    <property type="term" value="P:monocarboxylic acid metabolic process"/>
    <property type="evidence" value="ECO:0007669"/>
    <property type="project" value="UniProtKB-ARBA"/>
</dbReference>
<evidence type="ECO:0008006" key="4">
    <source>
        <dbReference type="Google" id="ProtNLM"/>
    </source>
</evidence>
<protein>
    <recommendedName>
        <fullName evidence="4">Short-chain dehydrogenase</fullName>
    </recommendedName>
</protein>
<dbReference type="InterPro" id="IPR036291">
    <property type="entry name" value="NAD(P)-bd_dom_sf"/>
</dbReference>
<dbReference type="SUPFAM" id="SSF51735">
    <property type="entry name" value="NAD(P)-binding Rossmann-fold domains"/>
    <property type="match status" value="1"/>
</dbReference>